<evidence type="ECO:0000256" key="2">
    <source>
        <dbReference type="ARBA" id="ARBA00022679"/>
    </source>
</evidence>
<comment type="caution">
    <text evidence="5">The sequence shown here is derived from an EMBL/GenBank/DDBJ whole genome shotgun (WGS) entry which is preliminary data.</text>
</comment>
<dbReference type="EMBL" id="QEWP01000005">
    <property type="protein sequence ID" value="PWD99819.1"/>
    <property type="molecule type" value="Genomic_DNA"/>
</dbReference>
<evidence type="ECO:0000256" key="3">
    <source>
        <dbReference type="ARBA" id="ARBA00022777"/>
    </source>
</evidence>
<gene>
    <name evidence="5" type="ORF">DDZ16_07955</name>
</gene>
<dbReference type="SUPFAM" id="SSF53613">
    <property type="entry name" value="Ribokinase-like"/>
    <property type="match status" value="1"/>
</dbReference>
<dbReference type="Gene3D" id="3.40.1190.20">
    <property type="match status" value="1"/>
</dbReference>
<keyword evidence="3 5" id="KW-0418">Kinase</keyword>
<proteinExistence type="inferred from homology"/>
<dbReference type="PROSITE" id="PS00584">
    <property type="entry name" value="PFKB_KINASES_2"/>
    <property type="match status" value="1"/>
</dbReference>
<dbReference type="RefSeq" id="WP_109263920.1">
    <property type="nucleotide sequence ID" value="NZ_QEWP01000005.1"/>
</dbReference>
<dbReference type="GO" id="GO:0016301">
    <property type="term" value="F:kinase activity"/>
    <property type="evidence" value="ECO:0007669"/>
    <property type="project" value="UniProtKB-KW"/>
</dbReference>
<keyword evidence="2" id="KW-0808">Transferase</keyword>
<dbReference type="InterPro" id="IPR029056">
    <property type="entry name" value="Ribokinase-like"/>
</dbReference>
<dbReference type="AlphaFoldDB" id="A0A2U2B9R8"/>
<dbReference type="CDD" id="cd01167">
    <property type="entry name" value="bac_FRK"/>
    <property type="match status" value="1"/>
</dbReference>
<dbReference type="OrthoDB" id="9813569at2"/>
<feature type="domain" description="Carbohydrate kinase PfkB" evidence="4">
    <location>
        <begin position="20"/>
        <end position="282"/>
    </location>
</feature>
<evidence type="ECO:0000313" key="6">
    <source>
        <dbReference type="Proteomes" id="UP000244956"/>
    </source>
</evidence>
<evidence type="ECO:0000256" key="1">
    <source>
        <dbReference type="ARBA" id="ARBA00010688"/>
    </source>
</evidence>
<reference evidence="5 6" key="1">
    <citation type="submission" date="2018-05" db="EMBL/GenBank/DDBJ databases">
        <title>Marinilabilia rubrum sp. nov., isolated from saltern sediment.</title>
        <authorList>
            <person name="Zhang R."/>
        </authorList>
    </citation>
    <scope>NUCLEOTIDE SEQUENCE [LARGE SCALE GENOMIC DNA]</scope>
    <source>
        <strain evidence="5 6">WTE16</strain>
    </source>
</reference>
<evidence type="ECO:0000313" key="5">
    <source>
        <dbReference type="EMBL" id="PWD99819.1"/>
    </source>
</evidence>
<evidence type="ECO:0000259" key="4">
    <source>
        <dbReference type="Pfam" id="PF00294"/>
    </source>
</evidence>
<dbReference type="Pfam" id="PF00294">
    <property type="entry name" value="PfkB"/>
    <property type="match status" value="1"/>
</dbReference>
<accession>A0A2U2B9R8</accession>
<dbReference type="InterPro" id="IPR050306">
    <property type="entry name" value="PfkB_Carbo_kinase"/>
</dbReference>
<dbReference type="Proteomes" id="UP000244956">
    <property type="component" value="Unassembled WGS sequence"/>
</dbReference>
<protein>
    <submittedName>
        <fullName evidence="5">Carbohydrate kinase</fullName>
    </submittedName>
</protein>
<sequence>MKKAVVGIGEILWDLLPEGKQLGGAPANFAWHAKQLGANGAVISAIGQDKLGDEILELINSKGLTNGISILEKPTGTVGVELVNGIPDYTIFEDVAWDRIELNKTAIEVLDHADAICFGSLAQRSEVSRQTIRKALEATPIGCEKVFDINLRQNYYSKEIIEASLQQATVFKLNDEELIELRKMFQLEGDDLKVCGELMGKFNLKLLALTGGEEGSTLMTISEVSHLETPKVEVADTIGAGDSFTAAITMGLLEGLPLPEIHRRAVNLSAFVCTQNGAMPSLKEGVLEKIIE</sequence>
<dbReference type="InterPro" id="IPR011611">
    <property type="entry name" value="PfkB_dom"/>
</dbReference>
<dbReference type="PANTHER" id="PTHR43085">
    <property type="entry name" value="HEXOKINASE FAMILY MEMBER"/>
    <property type="match status" value="1"/>
</dbReference>
<dbReference type="InterPro" id="IPR002173">
    <property type="entry name" value="Carboh/pur_kinase_PfkB_CS"/>
</dbReference>
<dbReference type="PANTHER" id="PTHR43085:SF57">
    <property type="entry name" value="CARBOHYDRATE KINASE PFKB DOMAIN-CONTAINING PROTEIN"/>
    <property type="match status" value="1"/>
</dbReference>
<keyword evidence="6" id="KW-1185">Reference proteome</keyword>
<comment type="similarity">
    <text evidence="1">Belongs to the carbohydrate kinase PfkB family.</text>
</comment>
<name>A0A2U2B9R8_9BACT</name>
<organism evidence="5 6">
    <name type="scientific">Marinilabilia rubra</name>
    <dbReference type="NCBI Taxonomy" id="2162893"/>
    <lineage>
        <taxon>Bacteria</taxon>
        <taxon>Pseudomonadati</taxon>
        <taxon>Bacteroidota</taxon>
        <taxon>Bacteroidia</taxon>
        <taxon>Marinilabiliales</taxon>
        <taxon>Marinilabiliaceae</taxon>
        <taxon>Marinilabilia</taxon>
    </lineage>
</organism>